<organism evidence="4 5">
    <name type="scientific">Halobacteriovorax marinus (strain ATCC BAA-682 / DSM 15412 / SJ)</name>
    <name type="common">Bacteriovorax marinus</name>
    <dbReference type="NCBI Taxonomy" id="862908"/>
    <lineage>
        <taxon>Bacteria</taxon>
        <taxon>Pseudomonadati</taxon>
        <taxon>Bdellovibrionota</taxon>
        <taxon>Bacteriovoracia</taxon>
        <taxon>Bacteriovoracales</taxon>
        <taxon>Halobacteriovoraceae</taxon>
        <taxon>Halobacteriovorax</taxon>
    </lineage>
</organism>
<dbReference type="Proteomes" id="UP000008963">
    <property type="component" value="Chromosome"/>
</dbReference>
<dbReference type="GO" id="GO:0019353">
    <property type="term" value="P:protoporphyrinogen IX biosynthetic process from glutamate"/>
    <property type="evidence" value="ECO:0007669"/>
    <property type="project" value="TreeGrafter"/>
</dbReference>
<dbReference type="InterPro" id="IPR006151">
    <property type="entry name" value="Shikm_DH/Glu-tRNA_Rdtase"/>
</dbReference>
<dbReference type="PANTHER" id="PTHR43013">
    <property type="entry name" value="GLUTAMYL-TRNA REDUCTASE"/>
    <property type="match status" value="1"/>
</dbReference>
<dbReference type="Gene3D" id="3.40.50.720">
    <property type="entry name" value="NAD(P)-binding Rossmann-like Domain"/>
    <property type="match status" value="1"/>
</dbReference>
<name>E1X321_HALMS</name>
<dbReference type="EMBL" id="FQ312005">
    <property type="protein sequence ID" value="CBW26851.1"/>
    <property type="molecule type" value="Genomic_DNA"/>
</dbReference>
<dbReference type="GO" id="GO:0008883">
    <property type="term" value="F:glutamyl-tRNA reductase activity"/>
    <property type="evidence" value="ECO:0007669"/>
    <property type="project" value="InterPro"/>
</dbReference>
<dbReference type="OrthoDB" id="5289779at2"/>
<evidence type="ECO:0000259" key="2">
    <source>
        <dbReference type="Pfam" id="PF01488"/>
    </source>
</evidence>
<dbReference type="AlphaFoldDB" id="E1X321"/>
<dbReference type="InterPro" id="IPR015895">
    <property type="entry name" value="4pyrrol_synth_GluRdtase_N"/>
</dbReference>
<dbReference type="Pfam" id="PF05201">
    <property type="entry name" value="GlutR_N"/>
    <property type="match status" value="1"/>
</dbReference>
<proteinExistence type="predicted"/>
<dbReference type="HOGENOM" id="CLU_962403_0_0_7"/>
<dbReference type="InterPro" id="IPR036343">
    <property type="entry name" value="GluRdtase_N_sf"/>
</dbReference>
<dbReference type="Pfam" id="PF01488">
    <property type="entry name" value="Shikimate_DH"/>
    <property type="match status" value="1"/>
</dbReference>
<feature type="domain" description="Quinate/shikimate 5-dehydrogenase/glutamyl-tRNA reductase" evidence="2">
    <location>
        <begin position="144"/>
        <end position="255"/>
    </location>
</feature>
<accession>E1X321</accession>
<evidence type="ECO:0000313" key="4">
    <source>
        <dbReference type="EMBL" id="CBW26851.1"/>
    </source>
</evidence>
<dbReference type="SUPFAM" id="SSF69742">
    <property type="entry name" value="Glutamyl tRNA-reductase catalytic, N-terminal domain"/>
    <property type="match status" value="1"/>
</dbReference>
<evidence type="ECO:0000259" key="3">
    <source>
        <dbReference type="Pfam" id="PF05201"/>
    </source>
</evidence>
<evidence type="ECO:0000256" key="1">
    <source>
        <dbReference type="ARBA" id="ARBA00022857"/>
    </source>
</evidence>
<dbReference type="eggNOG" id="COG0373">
    <property type="taxonomic scope" value="Bacteria"/>
</dbReference>
<dbReference type="GO" id="GO:0050661">
    <property type="term" value="F:NADP binding"/>
    <property type="evidence" value="ECO:0007669"/>
    <property type="project" value="InterPro"/>
</dbReference>
<dbReference type="KEGG" id="bmx:BMS_2039"/>
<dbReference type="Gene3D" id="3.30.460.30">
    <property type="entry name" value="Glutamyl-tRNA reductase, N-terminal domain"/>
    <property type="match status" value="1"/>
</dbReference>
<protein>
    <submittedName>
        <fullName evidence="4">Glutamyl-tRNA reductase</fullName>
    </submittedName>
</protein>
<evidence type="ECO:0000313" key="5">
    <source>
        <dbReference type="Proteomes" id="UP000008963"/>
    </source>
</evidence>
<dbReference type="PATRIC" id="fig|862908.3.peg.1938"/>
<dbReference type="RefSeq" id="WP_014244629.1">
    <property type="nucleotide sequence ID" value="NC_016620.1"/>
</dbReference>
<feature type="domain" description="Glutamyl-tRNA reductase N-terminal" evidence="3">
    <location>
        <begin position="22"/>
        <end position="120"/>
    </location>
</feature>
<gene>
    <name evidence="4" type="ordered locus">BMS_2039</name>
</gene>
<keyword evidence="5" id="KW-1185">Reference proteome</keyword>
<dbReference type="PANTHER" id="PTHR43013:SF1">
    <property type="entry name" value="GLUTAMYL-TRNA REDUCTASE"/>
    <property type="match status" value="1"/>
</dbReference>
<sequence>MITGLKVINLPAGTKVAPPKNGELFILETCQRTLVLGYNFVPFHHIDCTGLDMETFVSDKAYSYLLETICGLKSKLLGENEITSQFKKSYTKYLEYGVRNSQIMSILEKLFMDAKKIRTSYLREIGQQTYAGIARKLLRTISDEGDVLILGSGQLAEDSIKLLARKYRLFLSARNSLKALALKEKYSDYNIQIVEWDDQKSWSTFSNIINTIGTNRYFINHDFFLNWAINQKRLFIDLGSPCMLNTPFSTTESVYRLEDIFEFGKVLNESKQQKVQSAQAAIETLVQKRINSFALSLPFGWEEVQFV</sequence>
<keyword evidence="1" id="KW-0521">NADP</keyword>
<reference evidence="5" key="1">
    <citation type="journal article" date="2013" name="ISME J.">
        <title>A small predatory core genome in the divergent marine Bacteriovorax marinus SJ and the terrestrial Bdellovibrio bacteriovorus.</title>
        <authorList>
            <person name="Crossman L.C."/>
            <person name="Chen H."/>
            <person name="Cerdeno-Tarraga A.M."/>
            <person name="Brooks K."/>
            <person name="Quail M.A."/>
            <person name="Pineiro S.A."/>
            <person name="Hobley L."/>
            <person name="Sockett R.E."/>
            <person name="Bentley S.D."/>
            <person name="Parkhill J."/>
            <person name="Williams H.N."/>
            <person name="Stine O.C."/>
        </authorList>
    </citation>
    <scope>NUCLEOTIDE SEQUENCE [LARGE SCALE GENOMIC DNA]</scope>
    <source>
        <strain evidence="5">ATCC BAA-682 / DSM 15412 / SJ</strain>
    </source>
</reference>
<dbReference type="STRING" id="862908.BMS_2039"/>